<keyword evidence="5 7" id="KW-1133">Transmembrane helix</keyword>
<comment type="similarity">
    <text evidence="2">Belongs to the cytochrome c oxidase subunit 3 family.</text>
</comment>
<dbReference type="RefSeq" id="WP_146507166.1">
    <property type="nucleotide sequence ID" value="NZ_SIHI01000001.1"/>
</dbReference>
<evidence type="ECO:0000256" key="2">
    <source>
        <dbReference type="ARBA" id="ARBA00010581"/>
    </source>
</evidence>
<keyword evidence="6 7" id="KW-0472">Membrane</keyword>
<organism evidence="9 10">
    <name type="scientific">Thalassoglobus neptunius</name>
    <dbReference type="NCBI Taxonomy" id="1938619"/>
    <lineage>
        <taxon>Bacteria</taxon>
        <taxon>Pseudomonadati</taxon>
        <taxon>Planctomycetota</taxon>
        <taxon>Planctomycetia</taxon>
        <taxon>Planctomycetales</taxon>
        <taxon>Planctomycetaceae</taxon>
        <taxon>Thalassoglobus</taxon>
    </lineage>
</organism>
<evidence type="ECO:0000259" key="8">
    <source>
        <dbReference type="PROSITE" id="PS50253"/>
    </source>
</evidence>
<feature type="transmembrane region" description="Helical" evidence="7">
    <location>
        <begin position="21"/>
        <end position="46"/>
    </location>
</feature>
<dbReference type="Pfam" id="PF00510">
    <property type="entry name" value="COX3"/>
    <property type="match status" value="2"/>
</dbReference>
<dbReference type="InterPro" id="IPR035973">
    <property type="entry name" value="Cyt_c_oxidase_su3-like_sf"/>
</dbReference>
<evidence type="ECO:0000256" key="1">
    <source>
        <dbReference type="ARBA" id="ARBA00004651"/>
    </source>
</evidence>
<protein>
    <submittedName>
        <fullName evidence="9">Cytochrome c oxidase subunit 3</fullName>
        <ecNumber evidence="9">1.9.3.1</ecNumber>
    </submittedName>
</protein>
<dbReference type="GO" id="GO:0005886">
    <property type="term" value="C:plasma membrane"/>
    <property type="evidence" value="ECO:0007669"/>
    <property type="project" value="UniProtKB-SubCell"/>
</dbReference>
<evidence type="ECO:0000256" key="3">
    <source>
        <dbReference type="ARBA" id="ARBA00022475"/>
    </source>
</evidence>
<proteinExistence type="inferred from homology"/>
<dbReference type="PANTHER" id="PTHR11403:SF2">
    <property type="entry name" value="CYTOCHROME BO(3) UBIQUINOL OXIDASE SUBUNIT 3"/>
    <property type="match status" value="1"/>
</dbReference>
<dbReference type="PROSITE" id="PS50253">
    <property type="entry name" value="COX3"/>
    <property type="match status" value="1"/>
</dbReference>
<dbReference type="SUPFAM" id="SSF81452">
    <property type="entry name" value="Cytochrome c oxidase subunit III-like"/>
    <property type="match status" value="2"/>
</dbReference>
<feature type="transmembrane region" description="Helical" evidence="7">
    <location>
        <begin position="66"/>
        <end position="91"/>
    </location>
</feature>
<reference evidence="9 10" key="1">
    <citation type="submission" date="2019-02" db="EMBL/GenBank/DDBJ databases">
        <title>Deep-cultivation of Planctomycetes and their phenomic and genomic characterization uncovers novel biology.</title>
        <authorList>
            <person name="Wiegand S."/>
            <person name="Jogler M."/>
            <person name="Boedeker C."/>
            <person name="Pinto D."/>
            <person name="Vollmers J."/>
            <person name="Rivas-Marin E."/>
            <person name="Kohn T."/>
            <person name="Peeters S.H."/>
            <person name="Heuer A."/>
            <person name="Rast P."/>
            <person name="Oberbeckmann S."/>
            <person name="Bunk B."/>
            <person name="Jeske O."/>
            <person name="Meyerdierks A."/>
            <person name="Storesund J.E."/>
            <person name="Kallscheuer N."/>
            <person name="Luecker S."/>
            <person name="Lage O.M."/>
            <person name="Pohl T."/>
            <person name="Merkel B.J."/>
            <person name="Hornburger P."/>
            <person name="Mueller R.-W."/>
            <person name="Bruemmer F."/>
            <person name="Labrenz M."/>
            <person name="Spormann A.M."/>
            <person name="Op Den Camp H."/>
            <person name="Overmann J."/>
            <person name="Amann R."/>
            <person name="Jetten M.S.M."/>
            <person name="Mascher T."/>
            <person name="Medema M.H."/>
            <person name="Devos D.P."/>
            <person name="Kaster A.-K."/>
            <person name="Ovreas L."/>
            <person name="Rohde M."/>
            <person name="Galperin M.Y."/>
            <person name="Jogler C."/>
        </authorList>
    </citation>
    <scope>NUCLEOTIDE SEQUENCE [LARGE SCALE GENOMIC DNA]</scope>
    <source>
        <strain evidence="9 10">KOR42</strain>
    </source>
</reference>
<dbReference type="AlphaFoldDB" id="A0A5C5X397"/>
<keyword evidence="9" id="KW-0560">Oxidoreductase</keyword>
<dbReference type="EMBL" id="SIHI01000001">
    <property type="protein sequence ID" value="TWT57320.1"/>
    <property type="molecule type" value="Genomic_DNA"/>
</dbReference>
<evidence type="ECO:0000313" key="10">
    <source>
        <dbReference type="Proteomes" id="UP000317243"/>
    </source>
</evidence>
<accession>A0A5C5X397</accession>
<dbReference type="GO" id="GO:0004129">
    <property type="term" value="F:cytochrome-c oxidase activity"/>
    <property type="evidence" value="ECO:0007669"/>
    <property type="project" value="InterPro"/>
</dbReference>
<evidence type="ECO:0000256" key="7">
    <source>
        <dbReference type="SAM" id="Phobius"/>
    </source>
</evidence>
<dbReference type="InterPro" id="IPR000298">
    <property type="entry name" value="Cyt_c_oxidase-like_su3"/>
</dbReference>
<dbReference type="Proteomes" id="UP000317243">
    <property type="component" value="Unassembled WGS sequence"/>
</dbReference>
<dbReference type="GO" id="GO:0016491">
    <property type="term" value="F:oxidoreductase activity"/>
    <property type="evidence" value="ECO:0007669"/>
    <property type="project" value="UniProtKB-KW"/>
</dbReference>
<comment type="subcellular location">
    <subcellularLocation>
        <location evidence="1">Cell membrane</location>
        <topology evidence="1">Multi-pass membrane protein</topology>
    </subcellularLocation>
</comment>
<dbReference type="InterPro" id="IPR024791">
    <property type="entry name" value="Cyt_c/ubiquinol_Oxase_su3"/>
</dbReference>
<dbReference type="PANTHER" id="PTHR11403">
    <property type="entry name" value="CYTOCHROME C OXIDASE SUBUNIT III"/>
    <property type="match status" value="1"/>
</dbReference>
<gene>
    <name evidence="9" type="primary">ctaE_1</name>
    <name evidence="9" type="ORF">KOR42_06800</name>
</gene>
<feature type="transmembrane region" description="Helical" evidence="7">
    <location>
        <begin position="293"/>
        <end position="313"/>
    </location>
</feature>
<evidence type="ECO:0000313" key="9">
    <source>
        <dbReference type="EMBL" id="TWT57320.1"/>
    </source>
</evidence>
<feature type="domain" description="Heme-copper oxidase subunit III family profile" evidence="8">
    <location>
        <begin position="20"/>
        <end position="315"/>
    </location>
</feature>
<dbReference type="InterPro" id="IPR013833">
    <property type="entry name" value="Cyt_c_oxidase_su3_a-hlx"/>
</dbReference>
<evidence type="ECO:0000256" key="6">
    <source>
        <dbReference type="ARBA" id="ARBA00023136"/>
    </source>
</evidence>
<sequence length="319" mass="35967">MSHEHHPPALKMGLPIPNAKLGMWLFLGTEIMFFTAFIGSYIVLYFGSVDANGRSAWPTDTHVTHINILAGGLNTFILIVSSYFVVVAHEAMTLKDFVKARKFLWMTFALACVFLGIKSYEYYGKIHYDILPGHIPETAEQSVHKFQNNLSDTLDRKLNDLIPGDAPLHVKQLEVPTALQDAEGERLIQLKAYSALHSEFLKIREAISADKLSMEQAKVKLKQLQENDTYGHIVSGLRVYDPIVYGNLFSSTYFLMTGFHAIHVIVGMLLFGAALAVGTSLDEKWTDWVENSGLYWHFVDLVWIFLFPLLYIIPGNIGQ</sequence>
<dbReference type="Gene3D" id="1.20.120.80">
    <property type="entry name" value="Cytochrome c oxidase, subunit III, four-helix bundle"/>
    <property type="match status" value="2"/>
</dbReference>
<keyword evidence="10" id="KW-1185">Reference proteome</keyword>
<dbReference type="EC" id="1.9.3.1" evidence="9"/>
<dbReference type="GO" id="GO:0019646">
    <property type="term" value="P:aerobic electron transport chain"/>
    <property type="evidence" value="ECO:0007669"/>
    <property type="project" value="InterPro"/>
</dbReference>
<feature type="transmembrane region" description="Helical" evidence="7">
    <location>
        <begin position="258"/>
        <end position="281"/>
    </location>
</feature>
<keyword evidence="3" id="KW-1003">Cell membrane</keyword>
<evidence type="ECO:0000256" key="5">
    <source>
        <dbReference type="ARBA" id="ARBA00022989"/>
    </source>
</evidence>
<name>A0A5C5X397_9PLAN</name>
<evidence type="ECO:0000256" key="4">
    <source>
        <dbReference type="ARBA" id="ARBA00022692"/>
    </source>
</evidence>
<keyword evidence="4 7" id="KW-0812">Transmembrane</keyword>
<dbReference type="OrthoDB" id="9810850at2"/>
<feature type="transmembrane region" description="Helical" evidence="7">
    <location>
        <begin position="103"/>
        <end position="123"/>
    </location>
</feature>
<comment type="caution">
    <text evidence="9">The sequence shown here is derived from an EMBL/GenBank/DDBJ whole genome shotgun (WGS) entry which is preliminary data.</text>
</comment>